<dbReference type="AlphaFoldDB" id="A0AAE5BVA4"/>
<keyword evidence="1" id="KW-1133">Transmembrane helix</keyword>
<keyword evidence="1" id="KW-0812">Transmembrane</keyword>
<reference evidence="2" key="1">
    <citation type="submission" date="2020-01" db="EMBL/GenBank/DDBJ databases">
        <authorList>
            <person name="Chen W.-M."/>
        </authorList>
    </citation>
    <scope>NUCLEOTIDE SEQUENCE</scope>
    <source>
        <strain evidence="2">CYK-10</strain>
    </source>
</reference>
<protein>
    <recommendedName>
        <fullName evidence="4">Tetratricopeptide repeat-like domain-containing protein</fullName>
    </recommendedName>
</protein>
<accession>A0AAE5BVA4</accession>
<proteinExistence type="predicted"/>
<evidence type="ECO:0000313" key="3">
    <source>
        <dbReference type="Proteomes" id="UP001193501"/>
    </source>
</evidence>
<evidence type="ECO:0000256" key="1">
    <source>
        <dbReference type="SAM" id="Phobius"/>
    </source>
</evidence>
<evidence type="ECO:0000313" key="2">
    <source>
        <dbReference type="EMBL" id="NBZ87589.1"/>
    </source>
</evidence>
<sequence length="226" mass="23846">MSSQDSFVDEVTEAVRRDKLYATFRKWGWVGGVIVIGIVGGAAWSEWQKAKEATRAQGFGDAVQAALEIQDPAARATALAAIPADGGQKAVLDLLKAADPEGNKQGALAALEALSNDATQPQLYRDLAVIKRVSLAGADMALADRRAALTALVVPGRPMRTLAEEALAYLLLEEGKTPEALEAMLALHQDQEAPLGMKQRLEQVIVALGGTVPEKIAPEGVMPQAG</sequence>
<name>A0AAE5BVA4_9RHOB</name>
<gene>
    <name evidence="2" type="ORF">GV832_08350</name>
</gene>
<dbReference type="Proteomes" id="UP001193501">
    <property type="component" value="Unassembled WGS sequence"/>
</dbReference>
<evidence type="ECO:0008006" key="4">
    <source>
        <dbReference type="Google" id="ProtNLM"/>
    </source>
</evidence>
<feature type="transmembrane region" description="Helical" evidence="1">
    <location>
        <begin position="27"/>
        <end position="45"/>
    </location>
</feature>
<comment type="caution">
    <text evidence="2">The sequence shown here is derived from an EMBL/GenBank/DDBJ whole genome shotgun (WGS) entry which is preliminary data.</text>
</comment>
<organism evidence="2 3">
    <name type="scientific">Stagnihabitans tardus</name>
    <dbReference type="NCBI Taxonomy" id="2699202"/>
    <lineage>
        <taxon>Bacteria</taxon>
        <taxon>Pseudomonadati</taxon>
        <taxon>Pseudomonadota</taxon>
        <taxon>Alphaproteobacteria</taxon>
        <taxon>Rhodobacterales</taxon>
        <taxon>Paracoccaceae</taxon>
        <taxon>Stagnihabitans</taxon>
    </lineage>
</organism>
<keyword evidence="1" id="KW-0472">Membrane</keyword>
<dbReference type="RefSeq" id="WP_168774389.1">
    <property type="nucleotide sequence ID" value="NZ_JAABNR010000006.1"/>
</dbReference>
<keyword evidence="3" id="KW-1185">Reference proteome</keyword>
<dbReference type="EMBL" id="JAABNR010000006">
    <property type="protein sequence ID" value="NBZ87589.1"/>
    <property type="molecule type" value="Genomic_DNA"/>
</dbReference>